<evidence type="ECO:0000259" key="1">
    <source>
        <dbReference type="PROSITE" id="PS50191"/>
    </source>
</evidence>
<protein>
    <submittedName>
        <fullName evidence="3">Phosphatidylinositol transfer protein 3-like</fullName>
    </submittedName>
</protein>
<dbReference type="SUPFAM" id="SSF52087">
    <property type="entry name" value="CRAL/TRIO domain"/>
    <property type="match status" value="1"/>
</dbReference>
<accession>A0ABM4DJ42</accession>
<gene>
    <name evidence="3" type="primary">LOC136091237</name>
</gene>
<dbReference type="SMART" id="SM00516">
    <property type="entry name" value="SEC14"/>
    <property type="match status" value="1"/>
</dbReference>
<dbReference type="GeneID" id="136091237"/>
<evidence type="ECO:0000313" key="3">
    <source>
        <dbReference type="RefSeq" id="XP_065674528.1"/>
    </source>
</evidence>
<feature type="domain" description="CRAL-TRIO" evidence="1">
    <location>
        <begin position="85"/>
        <end position="235"/>
    </location>
</feature>
<dbReference type="Proteomes" id="UP001652625">
    <property type="component" value="Chromosome 14"/>
</dbReference>
<dbReference type="PANTHER" id="PTHR46590:SF1">
    <property type="entry name" value="PHOSPHATIDYLINOSITOL TRANSFER PROTEIN CSR1"/>
    <property type="match status" value="1"/>
</dbReference>
<dbReference type="Gene3D" id="3.40.525.10">
    <property type="entry name" value="CRAL-TRIO lipid binding domain"/>
    <property type="match status" value="1"/>
</dbReference>
<dbReference type="PANTHER" id="PTHR46590">
    <property type="entry name" value="PHOSPHATIDYLINOSITOL TRANSFER PROTEIN CSR1-RELATED"/>
    <property type="match status" value="1"/>
</dbReference>
<dbReference type="InterPro" id="IPR001251">
    <property type="entry name" value="CRAL-TRIO_dom"/>
</dbReference>
<dbReference type="RefSeq" id="XP_065674528.1">
    <property type="nucleotide sequence ID" value="XM_065818456.1"/>
</dbReference>
<reference evidence="3" key="1">
    <citation type="submission" date="2025-08" db="UniProtKB">
        <authorList>
            <consortium name="RefSeq"/>
        </authorList>
    </citation>
    <scope>IDENTIFICATION</scope>
</reference>
<dbReference type="PROSITE" id="PS50191">
    <property type="entry name" value="CRAL_TRIO"/>
    <property type="match status" value="1"/>
</dbReference>
<organism evidence="2 3">
    <name type="scientific">Hydra vulgaris</name>
    <name type="common">Hydra</name>
    <name type="synonym">Hydra attenuata</name>
    <dbReference type="NCBI Taxonomy" id="6087"/>
    <lineage>
        <taxon>Eukaryota</taxon>
        <taxon>Metazoa</taxon>
        <taxon>Cnidaria</taxon>
        <taxon>Hydrozoa</taxon>
        <taxon>Hydroidolina</taxon>
        <taxon>Anthoathecata</taxon>
        <taxon>Aplanulata</taxon>
        <taxon>Hydridae</taxon>
        <taxon>Hydra</taxon>
    </lineage>
</organism>
<name>A0ABM4DJ42_HYDVU</name>
<keyword evidence="2" id="KW-1185">Reference proteome</keyword>
<dbReference type="CDD" id="cd00170">
    <property type="entry name" value="SEC14"/>
    <property type="match status" value="1"/>
</dbReference>
<proteinExistence type="predicted"/>
<dbReference type="Pfam" id="PF00650">
    <property type="entry name" value="CRAL_TRIO"/>
    <property type="match status" value="1"/>
</dbReference>
<evidence type="ECO:0000313" key="2">
    <source>
        <dbReference type="Proteomes" id="UP001652625"/>
    </source>
</evidence>
<dbReference type="InterPro" id="IPR036865">
    <property type="entry name" value="CRAL-TRIO_dom_sf"/>
</dbReference>
<dbReference type="InterPro" id="IPR052432">
    <property type="entry name" value="PITP/CRAL-TRIO"/>
</dbReference>
<sequence length="235" mass="28219">MAGNALDSKYNIQRPQADPRNVDILYQLVQDEIKIQKDWNEAWINRRVLTQFLQANVTVEESFEVFKQFCNWRLQFKVDQIDKYDPEIMAEHSIGRVKFSDKRDVAGRPVAYMYPRYHNKYHGNEESLNKYIIYCLEELCKLSDQFEESDGKFSFVIDLDGFSLQNMDYPSVKKMVWFLKNCYPERLGVCLFINYPWIFYSCWAIIKCFLNDVTRSKFFFCEKDEYREFIGLEMS</sequence>